<proteinExistence type="predicted"/>
<protein>
    <submittedName>
        <fullName evidence="3">UBE2H enzyme</fullName>
    </submittedName>
</protein>
<dbReference type="Pfam" id="PF00179">
    <property type="entry name" value="UQ_con"/>
    <property type="match status" value="1"/>
</dbReference>
<accession>A0A8X8BM76</accession>
<keyword evidence="4" id="KW-1185">Reference proteome</keyword>
<evidence type="ECO:0000313" key="3">
    <source>
        <dbReference type="EMBL" id="KAG2459854.1"/>
    </source>
</evidence>
<dbReference type="SMART" id="SM00212">
    <property type="entry name" value="UBCc"/>
    <property type="match status" value="1"/>
</dbReference>
<dbReference type="Gene3D" id="3.10.110.10">
    <property type="entry name" value="Ubiquitin Conjugating Enzyme"/>
    <property type="match status" value="2"/>
</dbReference>
<evidence type="ECO:0000313" key="4">
    <source>
        <dbReference type="Proteomes" id="UP000886611"/>
    </source>
</evidence>
<evidence type="ECO:0000256" key="1">
    <source>
        <dbReference type="SAM" id="MobiDB-lite"/>
    </source>
</evidence>
<feature type="non-terminal residue" evidence="3">
    <location>
        <position position="466"/>
    </location>
</feature>
<dbReference type="Proteomes" id="UP000886611">
    <property type="component" value="Unassembled WGS sequence"/>
</dbReference>
<comment type="caution">
    <text evidence="3">The sequence shown here is derived from an EMBL/GenBank/DDBJ whole genome shotgun (WGS) entry which is preliminary data.</text>
</comment>
<feature type="region of interest" description="Disordered" evidence="1">
    <location>
        <begin position="380"/>
        <end position="402"/>
    </location>
</feature>
<feature type="non-terminal residue" evidence="3">
    <location>
        <position position="1"/>
    </location>
</feature>
<dbReference type="EMBL" id="JAATIS010005064">
    <property type="protein sequence ID" value="KAG2459854.1"/>
    <property type="molecule type" value="Genomic_DNA"/>
</dbReference>
<dbReference type="AlphaFoldDB" id="A0A8X8BM76"/>
<sequence>MAAPSGSSETSDLSGEKLKSPQVTPQKVRQILAEGIATENLALNIPEPVAQQDSVNGIELAAGDISISEDTISILLHLIEDNLKEQGTAPLKFFAEPLSVQMSSCILALCGWTTSPHLEPVPVIQYIRHNVPSDIKSEPDMAAQYVTKRMEKGDIASSPTLFRTRSRDSPSPIDETSGQLFRTKRPVTRSMGQGEVANIAAEVPSSPQRKAKRMRLCSSSSSVRICFAYFIEFNDLITSIGSIESKHEVTILGGLNEFVVKFYGPQGTPYEGGVWKVRVDLPDKYPFKSPSIDLTNIFESFLPQLLAYPNPIDPLNGDAAAMYLHRPEEYKQKIKGTATGPQKGLFPLVRKEDNGRCQSAAGSYERAVAEEGQDSIASRKAIPSQEPQTNGTQELSALTNDGQPSRVSLTFSVVGRDCLDLHWWQSRAILWGFPSAAAAGEAEKEETLQLEGYQEACHQTRSYPGS</sequence>
<dbReference type="SUPFAM" id="SSF54495">
    <property type="entry name" value="UBC-like"/>
    <property type="match status" value="1"/>
</dbReference>
<dbReference type="InterPro" id="IPR016135">
    <property type="entry name" value="UBQ-conjugating_enzyme/RWD"/>
</dbReference>
<feature type="region of interest" description="Disordered" evidence="1">
    <location>
        <begin position="157"/>
        <end position="177"/>
    </location>
</feature>
<gene>
    <name evidence="3" type="primary">Ube2h</name>
    <name evidence="3" type="ORF">GTO96_0021327</name>
</gene>
<dbReference type="PROSITE" id="PS50127">
    <property type="entry name" value="UBC_2"/>
    <property type="match status" value="1"/>
</dbReference>
<evidence type="ECO:0000259" key="2">
    <source>
        <dbReference type="PROSITE" id="PS50127"/>
    </source>
</evidence>
<reference evidence="3 4" key="1">
    <citation type="journal article" date="2021" name="Cell">
        <title>Tracing the genetic footprints of vertebrate landing in non-teleost ray-finned fishes.</title>
        <authorList>
            <person name="Bi X."/>
            <person name="Wang K."/>
            <person name="Yang L."/>
            <person name="Pan H."/>
            <person name="Jiang H."/>
            <person name="Wei Q."/>
            <person name="Fang M."/>
            <person name="Yu H."/>
            <person name="Zhu C."/>
            <person name="Cai Y."/>
            <person name="He Y."/>
            <person name="Gan X."/>
            <person name="Zeng H."/>
            <person name="Yu D."/>
            <person name="Zhu Y."/>
            <person name="Jiang H."/>
            <person name="Qiu Q."/>
            <person name="Yang H."/>
            <person name="Zhang Y.E."/>
            <person name="Wang W."/>
            <person name="Zhu M."/>
            <person name="He S."/>
            <person name="Zhang G."/>
        </authorList>
    </citation>
    <scope>NUCLEOTIDE SEQUENCE [LARGE SCALE GENOMIC DNA]</scope>
    <source>
        <strain evidence="3">Bchr_013</strain>
    </source>
</reference>
<dbReference type="InterPro" id="IPR000608">
    <property type="entry name" value="UBC"/>
</dbReference>
<name>A0A8X8BM76_POLSE</name>
<organism evidence="3 4">
    <name type="scientific">Polypterus senegalus</name>
    <name type="common">Senegal bichir</name>
    <dbReference type="NCBI Taxonomy" id="55291"/>
    <lineage>
        <taxon>Eukaryota</taxon>
        <taxon>Metazoa</taxon>
        <taxon>Chordata</taxon>
        <taxon>Craniata</taxon>
        <taxon>Vertebrata</taxon>
        <taxon>Euteleostomi</taxon>
        <taxon>Actinopterygii</taxon>
        <taxon>Polypteriformes</taxon>
        <taxon>Polypteridae</taxon>
        <taxon>Polypterus</taxon>
    </lineage>
</organism>
<dbReference type="PANTHER" id="PTHR24068">
    <property type="entry name" value="UBIQUITIN-CONJUGATING ENZYME E2"/>
    <property type="match status" value="1"/>
</dbReference>
<feature type="region of interest" description="Disordered" evidence="1">
    <location>
        <begin position="1"/>
        <end position="25"/>
    </location>
</feature>
<feature type="compositionally biased region" description="Polar residues" evidence="1">
    <location>
        <begin position="1"/>
        <end position="13"/>
    </location>
</feature>
<feature type="compositionally biased region" description="Polar residues" evidence="1">
    <location>
        <begin position="385"/>
        <end position="402"/>
    </location>
</feature>
<feature type="domain" description="UBC core" evidence="2">
    <location>
        <begin position="224"/>
        <end position="386"/>
    </location>
</feature>